<dbReference type="AlphaFoldDB" id="A0A5C3MR10"/>
<proteinExistence type="predicted"/>
<organism evidence="1 2">
    <name type="scientific">Heliocybe sulcata</name>
    <dbReference type="NCBI Taxonomy" id="5364"/>
    <lineage>
        <taxon>Eukaryota</taxon>
        <taxon>Fungi</taxon>
        <taxon>Dikarya</taxon>
        <taxon>Basidiomycota</taxon>
        <taxon>Agaricomycotina</taxon>
        <taxon>Agaricomycetes</taxon>
        <taxon>Gloeophyllales</taxon>
        <taxon>Gloeophyllaceae</taxon>
        <taxon>Heliocybe</taxon>
    </lineage>
</organism>
<evidence type="ECO:0000313" key="2">
    <source>
        <dbReference type="Proteomes" id="UP000305948"/>
    </source>
</evidence>
<keyword evidence="2" id="KW-1185">Reference proteome</keyword>
<reference evidence="1 2" key="1">
    <citation type="journal article" date="2019" name="Nat. Ecol. Evol.">
        <title>Megaphylogeny resolves global patterns of mushroom evolution.</title>
        <authorList>
            <person name="Varga T."/>
            <person name="Krizsan K."/>
            <person name="Foldi C."/>
            <person name="Dima B."/>
            <person name="Sanchez-Garcia M."/>
            <person name="Sanchez-Ramirez S."/>
            <person name="Szollosi G.J."/>
            <person name="Szarkandi J.G."/>
            <person name="Papp V."/>
            <person name="Albert L."/>
            <person name="Andreopoulos W."/>
            <person name="Angelini C."/>
            <person name="Antonin V."/>
            <person name="Barry K.W."/>
            <person name="Bougher N.L."/>
            <person name="Buchanan P."/>
            <person name="Buyck B."/>
            <person name="Bense V."/>
            <person name="Catcheside P."/>
            <person name="Chovatia M."/>
            <person name="Cooper J."/>
            <person name="Damon W."/>
            <person name="Desjardin D."/>
            <person name="Finy P."/>
            <person name="Geml J."/>
            <person name="Haridas S."/>
            <person name="Hughes K."/>
            <person name="Justo A."/>
            <person name="Karasinski D."/>
            <person name="Kautmanova I."/>
            <person name="Kiss B."/>
            <person name="Kocsube S."/>
            <person name="Kotiranta H."/>
            <person name="LaButti K.M."/>
            <person name="Lechner B.E."/>
            <person name="Liimatainen K."/>
            <person name="Lipzen A."/>
            <person name="Lukacs Z."/>
            <person name="Mihaltcheva S."/>
            <person name="Morgado L.N."/>
            <person name="Niskanen T."/>
            <person name="Noordeloos M.E."/>
            <person name="Ohm R.A."/>
            <person name="Ortiz-Santana B."/>
            <person name="Ovrebo C."/>
            <person name="Racz N."/>
            <person name="Riley R."/>
            <person name="Savchenko A."/>
            <person name="Shiryaev A."/>
            <person name="Soop K."/>
            <person name="Spirin V."/>
            <person name="Szebenyi C."/>
            <person name="Tomsovsky M."/>
            <person name="Tulloss R.E."/>
            <person name="Uehling J."/>
            <person name="Grigoriev I.V."/>
            <person name="Vagvolgyi C."/>
            <person name="Papp T."/>
            <person name="Martin F.M."/>
            <person name="Miettinen O."/>
            <person name="Hibbett D.S."/>
            <person name="Nagy L.G."/>
        </authorList>
    </citation>
    <scope>NUCLEOTIDE SEQUENCE [LARGE SCALE GENOMIC DNA]</scope>
    <source>
        <strain evidence="1 2">OMC1185</strain>
    </source>
</reference>
<dbReference type="EMBL" id="ML213527">
    <property type="protein sequence ID" value="TFK46806.1"/>
    <property type="molecule type" value="Genomic_DNA"/>
</dbReference>
<protein>
    <submittedName>
        <fullName evidence="1">Uncharacterized protein</fullName>
    </submittedName>
</protein>
<gene>
    <name evidence="1" type="ORF">OE88DRAFT_862569</name>
</gene>
<dbReference type="Proteomes" id="UP000305948">
    <property type="component" value="Unassembled WGS sequence"/>
</dbReference>
<sequence>MIRPSFSRFVFAETCEGWFSLREPAIYQLTRNQVSRQCTAIHFERPCRQTQTSGSISYHSHHPSDCSLSLLPSSRSFVIGSFTICCGLRAILHCSVVRIKGLSVEQTSIAVADALGSLMNGLRLCTSPARGRDVGVRAEIHVNGECGGTRPAVSPFSHTPPCRGSFSRL</sequence>
<evidence type="ECO:0000313" key="1">
    <source>
        <dbReference type="EMBL" id="TFK46806.1"/>
    </source>
</evidence>
<accession>A0A5C3MR10</accession>
<name>A0A5C3MR10_9AGAM</name>